<keyword evidence="7" id="KW-1133">Transmembrane helix</keyword>
<evidence type="ECO:0000256" key="4">
    <source>
        <dbReference type="ARBA" id="ARBA00022481"/>
    </source>
</evidence>
<keyword evidence="8" id="KW-0472">Membrane</keyword>
<evidence type="ECO:0000256" key="8">
    <source>
        <dbReference type="ARBA" id="ARBA00023136"/>
    </source>
</evidence>
<dbReference type="InterPro" id="IPR022346">
    <property type="entry name" value="T2SS_GspH"/>
</dbReference>
<evidence type="ECO:0000256" key="10">
    <source>
        <dbReference type="ARBA" id="ARBA00030775"/>
    </source>
</evidence>
<dbReference type="Proteomes" id="UP000678154">
    <property type="component" value="Chromosome"/>
</dbReference>
<feature type="domain" description="General secretion pathway GspH" evidence="12">
    <location>
        <begin position="34"/>
        <end position="124"/>
    </location>
</feature>
<name>A0ABX8E090_9PSED</name>
<dbReference type="Pfam" id="PF12019">
    <property type="entry name" value="GspH"/>
    <property type="match status" value="1"/>
</dbReference>
<proteinExistence type="inferred from homology"/>
<feature type="chain" id="PRO_5047427738" description="Type II secretion system protein H" evidence="11">
    <location>
        <begin position="19"/>
        <end position="135"/>
    </location>
</feature>
<evidence type="ECO:0000256" key="3">
    <source>
        <dbReference type="ARBA" id="ARBA00022475"/>
    </source>
</evidence>
<organism evidence="13 14">
    <name type="scientific">Pseudomonas qingdaonensis</name>
    <dbReference type="NCBI Taxonomy" id="2056231"/>
    <lineage>
        <taxon>Bacteria</taxon>
        <taxon>Pseudomonadati</taxon>
        <taxon>Pseudomonadota</taxon>
        <taxon>Gammaproteobacteria</taxon>
        <taxon>Pseudomonadales</taxon>
        <taxon>Pseudomonadaceae</taxon>
        <taxon>Pseudomonas</taxon>
    </lineage>
</organism>
<dbReference type="GeneID" id="89225315"/>
<keyword evidence="11" id="KW-0732">Signal</keyword>
<evidence type="ECO:0000256" key="11">
    <source>
        <dbReference type="SAM" id="SignalP"/>
    </source>
</evidence>
<dbReference type="RefSeq" id="WP_213607560.1">
    <property type="nucleotide sequence ID" value="NZ_CP074676.1"/>
</dbReference>
<comment type="subcellular location">
    <subcellularLocation>
        <location evidence="1">Cell inner membrane</location>
        <topology evidence="1">Single-pass membrane protein</topology>
    </subcellularLocation>
</comment>
<feature type="signal peptide" evidence="11">
    <location>
        <begin position="1"/>
        <end position="18"/>
    </location>
</feature>
<dbReference type="SUPFAM" id="SSF54523">
    <property type="entry name" value="Pili subunits"/>
    <property type="match status" value="1"/>
</dbReference>
<keyword evidence="5" id="KW-0997">Cell inner membrane</keyword>
<dbReference type="InterPro" id="IPR045584">
    <property type="entry name" value="Pilin-like"/>
</dbReference>
<protein>
    <recommendedName>
        <fullName evidence="2">Type II secretion system protein H</fullName>
    </recommendedName>
    <alternativeName>
        <fullName evidence="10">General secretion pathway protein H</fullName>
    </alternativeName>
</protein>
<keyword evidence="6" id="KW-0812">Transmembrane</keyword>
<keyword evidence="3" id="KW-1003">Cell membrane</keyword>
<keyword evidence="14" id="KW-1185">Reference proteome</keyword>
<evidence type="ECO:0000256" key="2">
    <source>
        <dbReference type="ARBA" id="ARBA00021549"/>
    </source>
</evidence>
<reference evidence="13 14" key="1">
    <citation type="journal article" date="2016" name="J. Hazard. Mater.">
        <title>A newly isolated Pseudomonas putida S-1 strain for batch-mode-propanethiol degradation and continuous treatment of propanethiol-containing waste gas.</title>
        <authorList>
            <person name="Chen D.Z."/>
            <person name="Sun Y.M."/>
            <person name="Han L.M."/>
            <person name="Chen J."/>
            <person name="Ye J.X."/>
            <person name="Chen J.M."/>
        </authorList>
    </citation>
    <scope>NUCLEOTIDE SEQUENCE [LARGE SCALE GENOMIC DNA]</scope>
    <source>
        <strain evidence="13 14">S-1</strain>
    </source>
</reference>
<comment type="similarity">
    <text evidence="9">Belongs to the GSP H family.</text>
</comment>
<evidence type="ECO:0000256" key="7">
    <source>
        <dbReference type="ARBA" id="ARBA00022989"/>
    </source>
</evidence>
<evidence type="ECO:0000313" key="14">
    <source>
        <dbReference type="Proteomes" id="UP000678154"/>
    </source>
</evidence>
<evidence type="ECO:0000256" key="1">
    <source>
        <dbReference type="ARBA" id="ARBA00004377"/>
    </source>
</evidence>
<evidence type="ECO:0000256" key="9">
    <source>
        <dbReference type="ARBA" id="ARBA00025772"/>
    </source>
</evidence>
<evidence type="ECO:0000256" key="6">
    <source>
        <dbReference type="ARBA" id="ARBA00022692"/>
    </source>
</evidence>
<gene>
    <name evidence="13" type="ORF">KH389_27060</name>
</gene>
<dbReference type="EMBL" id="CP074676">
    <property type="protein sequence ID" value="QVL21734.1"/>
    <property type="molecule type" value="Genomic_DNA"/>
</dbReference>
<evidence type="ECO:0000259" key="12">
    <source>
        <dbReference type="Pfam" id="PF12019"/>
    </source>
</evidence>
<accession>A0ABX8E090</accession>
<evidence type="ECO:0000313" key="13">
    <source>
        <dbReference type="EMBL" id="QVL21734.1"/>
    </source>
</evidence>
<sequence length="135" mass="14862">MLAVMALVAIACTLLATAATQGLASVRERRAPGELLQVLREARLQARRERHPVSVYFDVRALCYRRDAHKPRCLPSSLQWELQVASTPEGSEPAIHFYPDGNSSGGNVRLLIAGREQRINVSWLTGVATLGMTRP</sequence>
<keyword evidence="4" id="KW-0488">Methylation</keyword>
<evidence type="ECO:0000256" key="5">
    <source>
        <dbReference type="ARBA" id="ARBA00022519"/>
    </source>
</evidence>